<dbReference type="Pfam" id="PF02362">
    <property type="entry name" value="B3"/>
    <property type="match status" value="2"/>
</dbReference>
<dbReference type="SUPFAM" id="SSF101936">
    <property type="entry name" value="DNA-binding pseudobarrel domain"/>
    <property type="match status" value="2"/>
</dbReference>
<evidence type="ECO:0000259" key="7">
    <source>
        <dbReference type="PROSITE" id="PS50863"/>
    </source>
</evidence>
<evidence type="ECO:0000256" key="1">
    <source>
        <dbReference type="ARBA" id="ARBA00004123"/>
    </source>
</evidence>
<dbReference type="PANTHER" id="PTHR31391">
    <property type="entry name" value="B3 DOMAIN-CONTAINING PROTEIN OS11G0197600-RELATED"/>
    <property type="match status" value="1"/>
</dbReference>
<evidence type="ECO:0000313" key="8">
    <source>
        <dbReference type="EMBL" id="KAH7567349.1"/>
    </source>
</evidence>
<evidence type="ECO:0000256" key="2">
    <source>
        <dbReference type="ARBA" id="ARBA00023015"/>
    </source>
</evidence>
<sequence>MELQAIPEKVARNLKKKLGETVTLKGPSGNTWSVGITAQNDSLFFNHGWPEFVKDHFLEESDILIFKYNGVSHFDVLMFDGGSQCEKESSYFVRKFGRTDHGSGSQTKRKIGESSVEVIHTSSDCDIEGTPSEKTANNDTDKIPGKPVVSLASTKRFQTGDSFARAVHSRQTVRRKALFTSPDEVEEKPDIEHLTLNGNGALSPHNASNGRFVTEDQRRNAMMLAQAALTTESFLVVMRPTHVYKKFYMSIPTAWITKYLMGESQDLILRCNEKTWNTKFLFWKPRSCGGISGGWKNFALDNNLDEFDVCVFIPERLEVKPIVLNVSIFKVVNEVAPLTQVALSP</sequence>
<evidence type="ECO:0000313" key="9">
    <source>
        <dbReference type="Proteomes" id="UP000827721"/>
    </source>
</evidence>
<dbReference type="EMBL" id="JAFEMO010000007">
    <property type="protein sequence ID" value="KAH7567349.1"/>
    <property type="molecule type" value="Genomic_DNA"/>
</dbReference>
<evidence type="ECO:0000256" key="5">
    <source>
        <dbReference type="ARBA" id="ARBA00023242"/>
    </source>
</evidence>
<dbReference type="InterPro" id="IPR015300">
    <property type="entry name" value="DNA-bd_pseudobarrel_sf"/>
</dbReference>
<keyword evidence="9" id="KW-1185">Reference proteome</keyword>
<dbReference type="PANTHER" id="PTHR31391:SF157">
    <property type="entry name" value="B3 DOMAIN-CONTAINING PROTEIN REM16"/>
    <property type="match status" value="1"/>
</dbReference>
<dbReference type="PROSITE" id="PS50863">
    <property type="entry name" value="B3"/>
    <property type="match status" value="2"/>
</dbReference>
<dbReference type="InterPro" id="IPR003340">
    <property type="entry name" value="B3_DNA-bd"/>
</dbReference>
<dbReference type="Gene3D" id="2.40.330.10">
    <property type="entry name" value="DNA-binding pseudobarrel domain"/>
    <property type="match status" value="2"/>
</dbReference>
<evidence type="ECO:0000256" key="3">
    <source>
        <dbReference type="ARBA" id="ARBA00023125"/>
    </source>
</evidence>
<protein>
    <recommendedName>
        <fullName evidence="7">TF-B3 domain-containing protein</fullName>
    </recommendedName>
</protein>
<feature type="domain" description="TF-B3" evidence="7">
    <location>
        <begin position="1"/>
        <end position="82"/>
    </location>
</feature>
<comment type="caution">
    <text evidence="8">The sequence shown here is derived from an EMBL/GenBank/DDBJ whole genome shotgun (WGS) entry which is preliminary data.</text>
</comment>
<keyword evidence="2" id="KW-0805">Transcription regulation</keyword>
<feature type="domain" description="TF-B3" evidence="7">
    <location>
        <begin position="234"/>
        <end position="332"/>
    </location>
</feature>
<keyword evidence="4" id="KW-0804">Transcription</keyword>
<gene>
    <name evidence="8" type="ORF">JRO89_XS07G0055900</name>
</gene>
<dbReference type="SMART" id="SM01019">
    <property type="entry name" value="B3"/>
    <property type="match status" value="2"/>
</dbReference>
<evidence type="ECO:0000256" key="4">
    <source>
        <dbReference type="ARBA" id="ARBA00023163"/>
    </source>
</evidence>
<feature type="region of interest" description="Disordered" evidence="6">
    <location>
        <begin position="123"/>
        <end position="147"/>
    </location>
</feature>
<dbReference type="InterPro" id="IPR044837">
    <property type="entry name" value="REM16-like"/>
</dbReference>
<keyword evidence="3" id="KW-0238">DNA-binding</keyword>
<reference evidence="8 9" key="1">
    <citation type="submission" date="2021-02" db="EMBL/GenBank/DDBJ databases">
        <title>Plant Genome Project.</title>
        <authorList>
            <person name="Zhang R.-G."/>
        </authorList>
    </citation>
    <scope>NUCLEOTIDE SEQUENCE [LARGE SCALE GENOMIC DNA]</scope>
    <source>
        <tissue evidence="8">Leaves</tissue>
    </source>
</reference>
<evidence type="ECO:0000256" key="6">
    <source>
        <dbReference type="SAM" id="MobiDB-lite"/>
    </source>
</evidence>
<proteinExistence type="predicted"/>
<comment type="subcellular location">
    <subcellularLocation>
        <location evidence="1">Nucleus</location>
    </subcellularLocation>
</comment>
<accession>A0ABQ8HSJ9</accession>
<name>A0ABQ8HSJ9_9ROSI</name>
<dbReference type="Proteomes" id="UP000827721">
    <property type="component" value="Unassembled WGS sequence"/>
</dbReference>
<keyword evidence="5" id="KW-0539">Nucleus</keyword>
<dbReference type="CDD" id="cd10017">
    <property type="entry name" value="B3_DNA"/>
    <property type="match status" value="2"/>
</dbReference>
<organism evidence="8 9">
    <name type="scientific">Xanthoceras sorbifolium</name>
    <dbReference type="NCBI Taxonomy" id="99658"/>
    <lineage>
        <taxon>Eukaryota</taxon>
        <taxon>Viridiplantae</taxon>
        <taxon>Streptophyta</taxon>
        <taxon>Embryophyta</taxon>
        <taxon>Tracheophyta</taxon>
        <taxon>Spermatophyta</taxon>
        <taxon>Magnoliopsida</taxon>
        <taxon>eudicotyledons</taxon>
        <taxon>Gunneridae</taxon>
        <taxon>Pentapetalae</taxon>
        <taxon>rosids</taxon>
        <taxon>malvids</taxon>
        <taxon>Sapindales</taxon>
        <taxon>Sapindaceae</taxon>
        <taxon>Xanthoceroideae</taxon>
        <taxon>Xanthoceras</taxon>
    </lineage>
</organism>